<proteinExistence type="inferred from homology"/>
<dbReference type="NCBIfam" id="NF001126">
    <property type="entry name" value="PRK00139.1-4"/>
    <property type="match status" value="1"/>
</dbReference>
<feature type="binding site" evidence="7">
    <location>
        <position position="180"/>
    </location>
    <ligand>
        <name>UDP-N-acetyl-alpha-D-muramoyl-L-alanyl-D-glutamate</name>
        <dbReference type="ChEBI" id="CHEBI:83900"/>
    </ligand>
</feature>
<feature type="binding site" evidence="7">
    <location>
        <position position="30"/>
    </location>
    <ligand>
        <name>UDP-N-acetyl-alpha-D-muramoyl-L-alanyl-D-glutamate</name>
        <dbReference type="ChEBI" id="CHEBI:83900"/>
    </ligand>
</feature>
<accession>A0A085BMW4</accession>
<dbReference type="GO" id="GO:0008360">
    <property type="term" value="P:regulation of cell shape"/>
    <property type="evidence" value="ECO:0007669"/>
    <property type="project" value="UniProtKB-KW"/>
</dbReference>
<dbReference type="InterPro" id="IPR036615">
    <property type="entry name" value="Mur_ligase_C_dom_sf"/>
</dbReference>
<comment type="function">
    <text evidence="7">Catalyzes the addition of meso-diaminopimelic acid to the nucleotide precursor UDP-N-acetylmuramoyl-L-alanyl-D-glutamate (UMAG) in the biosynthesis of bacterial cell-wall peptidoglycan.</text>
</comment>
<dbReference type="GO" id="GO:0009252">
    <property type="term" value="P:peptidoglycan biosynthetic process"/>
    <property type="evidence" value="ECO:0007669"/>
    <property type="project" value="UniProtKB-UniRule"/>
</dbReference>
<protein>
    <recommendedName>
        <fullName evidence="7">UDP-N-acetylmuramoyl-L-alanyl-D-glutamate--2,6-diaminopimelate ligase</fullName>
        <ecNumber evidence="7">6.3.2.13</ecNumber>
    </recommendedName>
    <alternativeName>
        <fullName evidence="7">Meso-A2pm-adding enzyme</fullName>
    </alternativeName>
    <alternativeName>
        <fullName evidence="7">Meso-diaminopimelate-adding enzyme</fullName>
    </alternativeName>
    <alternativeName>
        <fullName evidence="7">UDP-MurNAc-L-Ala-D-Glu:meso-diaminopimelate ligase</fullName>
    </alternativeName>
    <alternativeName>
        <fullName evidence="7">UDP-MurNAc-tripeptide synthetase</fullName>
    </alternativeName>
    <alternativeName>
        <fullName evidence="7">UDP-N-acetylmuramyl-tripeptide synthetase</fullName>
    </alternativeName>
</protein>
<feature type="binding site" evidence="7">
    <location>
        <begin position="111"/>
        <end position="117"/>
    </location>
    <ligand>
        <name>ATP</name>
        <dbReference type="ChEBI" id="CHEBI:30616"/>
    </ligand>
</feature>
<evidence type="ECO:0000313" key="12">
    <source>
        <dbReference type="EMBL" id="KFC23809.1"/>
    </source>
</evidence>
<gene>
    <name evidence="7" type="primary">murE</name>
    <name evidence="12" type="ORF">IO89_04365</name>
</gene>
<comment type="subcellular location">
    <subcellularLocation>
        <location evidence="7 8">Cytoplasm</location>
    </subcellularLocation>
</comment>
<feature type="binding site" evidence="7">
    <location>
        <begin position="153"/>
        <end position="154"/>
    </location>
    <ligand>
        <name>UDP-N-acetyl-alpha-D-muramoyl-L-alanyl-D-glutamate</name>
        <dbReference type="ChEBI" id="CHEBI:83900"/>
    </ligand>
</feature>
<dbReference type="AlphaFoldDB" id="A0A085BMW4"/>
<keyword evidence="13" id="KW-1185">Reference proteome</keyword>
<dbReference type="RefSeq" id="WP_034974309.1">
    <property type="nucleotide sequence ID" value="NZ_FOFI01000002.1"/>
</dbReference>
<dbReference type="STRING" id="421072.SAMN04488097_1846"/>
<dbReference type="Proteomes" id="UP000028623">
    <property type="component" value="Unassembled WGS sequence"/>
</dbReference>
<dbReference type="SUPFAM" id="SSF53244">
    <property type="entry name" value="MurD-like peptide ligases, peptide-binding domain"/>
    <property type="match status" value="1"/>
</dbReference>
<comment type="pathway">
    <text evidence="7 8">Cell wall biogenesis; peptidoglycan biosynthesis.</text>
</comment>
<sequence length="486" mass="54401">MNLEKLLQRIQVLETIGTLEREVSEVVFDSRRVVEDSLYVALKGTVSDGHSYINSSTEKGAKVIVCEQLPSEINDEVTYIKVEDSSKALGHLASNFYGNPSEKLKLIGVTGTNGKTTVTTLLFDIFKTLGYQSALISTVEYRIGDEIIPSTHTTPDIVRLNQMLAKAVEIGCEYAFMEVSSHGISQNRTEGLHFKVAGFTNITHDHLDYHKTFQNYIYAKKRFFDELEDSAIAITNADDKNGSVMLQNTKAKKKTFALKTMADFHGKVLEVDFNGMLLNFNNKEFWTTLTGKFNASNLLLAYGIALELGMNEDEVLQAISVLQRVNGRFETIKSNGGIFFVVDYSHTPDALENVLDSINEIRTKNERLICVFGCGGDRDKTKRPEMGDIATKKSTLAIITSDNPRTEDLAQIIKEIEAGIQPQNFSKYTSIPDRREAIKMAIKFAEPKDIVVVAGKGHETYQEINGVKHHFDDKETIRELLQLMGK</sequence>
<dbReference type="eggNOG" id="COG0769">
    <property type="taxonomic scope" value="Bacteria"/>
</dbReference>
<comment type="catalytic activity">
    <reaction evidence="7">
        <text>UDP-N-acetyl-alpha-D-muramoyl-L-alanyl-D-glutamate + meso-2,6-diaminopimelate + ATP = UDP-N-acetyl-alpha-D-muramoyl-L-alanyl-gamma-D-glutamyl-meso-2,6-diaminopimelate + ADP + phosphate + H(+)</text>
        <dbReference type="Rhea" id="RHEA:23676"/>
        <dbReference type="ChEBI" id="CHEBI:15378"/>
        <dbReference type="ChEBI" id="CHEBI:30616"/>
        <dbReference type="ChEBI" id="CHEBI:43474"/>
        <dbReference type="ChEBI" id="CHEBI:57791"/>
        <dbReference type="ChEBI" id="CHEBI:83900"/>
        <dbReference type="ChEBI" id="CHEBI:83905"/>
        <dbReference type="ChEBI" id="CHEBI:456216"/>
        <dbReference type="EC" id="6.3.2.13"/>
    </reaction>
</comment>
<comment type="caution">
    <text evidence="12">The sequence shown here is derived from an EMBL/GenBank/DDBJ whole genome shotgun (WGS) entry which is preliminary data.</text>
</comment>
<keyword evidence="7" id="KW-0067">ATP-binding</keyword>
<dbReference type="SUPFAM" id="SSF53623">
    <property type="entry name" value="MurD-like peptide ligases, catalytic domain"/>
    <property type="match status" value="1"/>
</dbReference>
<evidence type="ECO:0000256" key="7">
    <source>
        <dbReference type="HAMAP-Rule" id="MF_00208"/>
    </source>
</evidence>
<keyword evidence="5 7" id="KW-0131">Cell cycle</keyword>
<organism evidence="12 13">
    <name type="scientific">Epilithonimonas lactis</name>
    <dbReference type="NCBI Taxonomy" id="421072"/>
    <lineage>
        <taxon>Bacteria</taxon>
        <taxon>Pseudomonadati</taxon>
        <taxon>Bacteroidota</taxon>
        <taxon>Flavobacteriia</taxon>
        <taxon>Flavobacteriales</taxon>
        <taxon>Weeksellaceae</taxon>
        <taxon>Chryseobacterium group</taxon>
        <taxon>Epilithonimonas</taxon>
    </lineage>
</organism>
<dbReference type="GO" id="GO:0051301">
    <property type="term" value="P:cell division"/>
    <property type="evidence" value="ECO:0007669"/>
    <property type="project" value="UniProtKB-KW"/>
</dbReference>
<feature type="binding site" evidence="7">
    <location>
        <position position="186"/>
    </location>
    <ligand>
        <name>UDP-N-acetyl-alpha-D-muramoyl-L-alanyl-D-glutamate</name>
        <dbReference type="ChEBI" id="CHEBI:83900"/>
    </ligand>
</feature>
<feature type="modified residue" description="N6-carboxylysine" evidence="7">
    <location>
        <position position="220"/>
    </location>
</feature>
<feature type="binding site" evidence="7">
    <location>
        <position position="455"/>
    </location>
    <ligand>
        <name>meso-2,6-diaminopimelate</name>
        <dbReference type="ChEBI" id="CHEBI:57791"/>
    </ligand>
</feature>
<feature type="binding site" evidence="7">
    <location>
        <begin position="402"/>
        <end position="405"/>
    </location>
    <ligand>
        <name>meso-2,6-diaminopimelate</name>
        <dbReference type="ChEBI" id="CHEBI:57791"/>
    </ligand>
</feature>
<evidence type="ECO:0000259" key="9">
    <source>
        <dbReference type="Pfam" id="PF01225"/>
    </source>
</evidence>
<keyword evidence="7 12" id="KW-0436">Ligase</keyword>
<dbReference type="Gene3D" id="3.40.1190.10">
    <property type="entry name" value="Mur-like, catalytic domain"/>
    <property type="match status" value="1"/>
</dbReference>
<dbReference type="InterPro" id="IPR000713">
    <property type="entry name" value="Mur_ligase_N"/>
</dbReference>
<dbReference type="NCBIfam" id="TIGR01085">
    <property type="entry name" value="murE"/>
    <property type="match status" value="1"/>
</dbReference>
<dbReference type="EC" id="6.3.2.13" evidence="7"/>
<dbReference type="HAMAP" id="MF_00208">
    <property type="entry name" value="MurE"/>
    <property type="match status" value="1"/>
</dbReference>
<evidence type="ECO:0000256" key="3">
    <source>
        <dbReference type="ARBA" id="ARBA00022960"/>
    </source>
</evidence>
<dbReference type="Gene3D" id="3.40.1390.10">
    <property type="entry name" value="MurE/MurF, N-terminal domain"/>
    <property type="match status" value="1"/>
</dbReference>
<feature type="binding site" evidence="7">
    <location>
        <position position="459"/>
    </location>
    <ligand>
        <name>meso-2,6-diaminopimelate</name>
        <dbReference type="ChEBI" id="CHEBI:57791"/>
    </ligand>
</feature>
<evidence type="ECO:0000256" key="5">
    <source>
        <dbReference type="ARBA" id="ARBA00023306"/>
    </source>
</evidence>
<keyword evidence="7" id="KW-0460">Magnesium</keyword>
<dbReference type="EMBL" id="JPLY01000001">
    <property type="protein sequence ID" value="KFC23809.1"/>
    <property type="molecule type" value="Genomic_DNA"/>
</dbReference>
<dbReference type="InterPro" id="IPR035911">
    <property type="entry name" value="MurE/MurF_N"/>
</dbReference>
<dbReference type="OrthoDB" id="9800958at2"/>
<feature type="domain" description="Mur ligase N-terminal catalytic" evidence="9">
    <location>
        <begin position="23"/>
        <end position="97"/>
    </location>
</feature>
<comment type="cofactor">
    <cofactor evidence="7">
        <name>Mg(2+)</name>
        <dbReference type="ChEBI" id="CHEBI:18420"/>
    </cofactor>
</comment>
<evidence type="ECO:0000259" key="11">
    <source>
        <dbReference type="Pfam" id="PF08245"/>
    </source>
</evidence>
<dbReference type="GO" id="GO:0005737">
    <property type="term" value="C:cytoplasm"/>
    <property type="evidence" value="ECO:0007669"/>
    <property type="project" value="UniProtKB-SubCell"/>
</dbReference>
<comment type="caution">
    <text evidence="7">Lacks conserved residue(s) required for the propagation of feature annotation.</text>
</comment>
<dbReference type="Pfam" id="PF02875">
    <property type="entry name" value="Mur_ligase_C"/>
    <property type="match status" value="1"/>
</dbReference>
<evidence type="ECO:0000256" key="6">
    <source>
        <dbReference type="ARBA" id="ARBA00023316"/>
    </source>
</evidence>
<comment type="similarity">
    <text evidence="1 7">Belongs to the MurCDEF family. MurE subfamily.</text>
</comment>
<keyword evidence="3 7" id="KW-0133">Cell shape</keyword>
<reference evidence="12 13" key="1">
    <citation type="submission" date="2014-07" db="EMBL/GenBank/DDBJ databases">
        <title>Epilithonimonas lactis LMG 22401 Genome.</title>
        <authorList>
            <person name="Pipes S.E."/>
            <person name="Stropko S.J."/>
        </authorList>
    </citation>
    <scope>NUCLEOTIDE SEQUENCE [LARGE SCALE GENOMIC DNA]</scope>
    <source>
        <strain evidence="12 13">LMG 24401</strain>
    </source>
</reference>
<dbReference type="NCBIfam" id="NF001124">
    <property type="entry name" value="PRK00139.1-2"/>
    <property type="match status" value="1"/>
</dbReference>
<dbReference type="Pfam" id="PF08245">
    <property type="entry name" value="Mur_ligase_M"/>
    <property type="match status" value="1"/>
</dbReference>
<dbReference type="InterPro" id="IPR036565">
    <property type="entry name" value="Mur-like_cat_sf"/>
</dbReference>
<keyword evidence="2 7" id="KW-0132">Cell division</keyword>
<dbReference type="GO" id="GO:0000287">
    <property type="term" value="F:magnesium ion binding"/>
    <property type="evidence" value="ECO:0007669"/>
    <property type="project" value="UniProtKB-UniRule"/>
</dbReference>
<feature type="domain" description="Mur ligase C-terminal" evidence="10">
    <location>
        <begin position="327"/>
        <end position="457"/>
    </location>
</feature>
<dbReference type="UniPathway" id="UPA00219"/>
<name>A0A085BMW4_9FLAO</name>
<dbReference type="InterPro" id="IPR005761">
    <property type="entry name" value="UDP-N-AcMur-Glu-dNH2Pim_ligase"/>
</dbReference>
<evidence type="ECO:0000256" key="8">
    <source>
        <dbReference type="RuleBase" id="RU004135"/>
    </source>
</evidence>
<dbReference type="SUPFAM" id="SSF63418">
    <property type="entry name" value="MurE/MurF N-terminal domain"/>
    <property type="match status" value="1"/>
</dbReference>
<feature type="domain" description="Mur ligase central" evidence="11">
    <location>
        <begin position="109"/>
        <end position="304"/>
    </location>
</feature>
<evidence type="ECO:0000313" key="13">
    <source>
        <dbReference type="Proteomes" id="UP000028623"/>
    </source>
</evidence>
<dbReference type="PANTHER" id="PTHR23135:SF4">
    <property type="entry name" value="UDP-N-ACETYLMURAMOYL-L-ALANYL-D-GLUTAMATE--2,6-DIAMINOPIMELATE LIGASE MURE HOMOLOG, CHLOROPLASTIC"/>
    <property type="match status" value="1"/>
</dbReference>
<evidence type="ECO:0000259" key="10">
    <source>
        <dbReference type="Pfam" id="PF02875"/>
    </source>
</evidence>
<keyword evidence="6 7" id="KW-0961">Cell wall biogenesis/degradation</keyword>
<evidence type="ECO:0000256" key="1">
    <source>
        <dbReference type="ARBA" id="ARBA00005898"/>
    </source>
</evidence>
<evidence type="ECO:0000256" key="4">
    <source>
        <dbReference type="ARBA" id="ARBA00022984"/>
    </source>
</evidence>
<dbReference type="GO" id="GO:0071555">
    <property type="term" value="P:cell wall organization"/>
    <property type="evidence" value="ECO:0007669"/>
    <property type="project" value="UniProtKB-KW"/>
</dbReference>
<feature type="binding site" evidence="7">
    <location>
        <position position="188"/>
    </location>
    <ligand>
        <name>UDP-N-acetyl-alpha-D-muramoyl-L-alanyl-D-glutamate</name>
        <dbReference type="ChEBI" id="CHEBI:83900"/>
    </ligand>
</feature>
<dbReference type="InterPro" id="IPR004101">
    <property type="entry name" value="Mur_ligase_C"/>
</dbReference>
<evidence type="ECO:0000256" key="2">
    <source>
        <dbReference type="ARBA" id="ARBA00022618"/>
    </source>
</evidence>
<dbReference type="Gene3D" id="3.90.190.20">
    <property type="entry name" value="Mur ligase, C-terminal domain"/>
    <property type="match status" value="1"/>
</dbReference>
<keyword evidence="7" id="KW-0547">Nucleotide-binding</keyword>
<keyword evidence="4 7" id="KW-0573">Peptidoglycan synthesis</keyword>
<dbReference type="InterPro" id="IPR013221">
    <property type="entry name" value="Mur_ligase_cen"/>
</dbReference>
<feature type="short sequence motif" description="Meso-diaminopimelate recognition motif" evidence="7">
    <location>
        <begin position="402"/>
        <end position="405"/>
    </location>
</feature>
<keyword evidence="7" id="KW-0963">Cytoplasm</keyword>
<dbReference type="Pfam" id="PF01225">
    <property type="entry name" value="Mur_ligase"/>
    <property type="match status" value="1"/>
</dbReference>
<feature type="binding site" evidence="7">
    <location>
        <position position="378"/>
    </location>
    <ligand>
        <name>meso-2,6-diaminopimelate</name>
        <dbReference type="ChEBI" id="CHEBI:57791"/>
    </ligand>
</feature>
<dbReference type="PANTHER" id="PTHR23135">
    <property type="entry name" value="MUR LIGASE FAMILY MEMBER"/>
    <property type="match status" value="1"/>
</dbReference>
<dbReference type="GO" id="GO:0008765">
    <property type="term" value="F:UDP-N-acetylmuramoylalanyl-D-glutamate-2,6-diaminopimelate ligase activity"/>
    <property type="evidence" value="ECO:0007669"/>
    <property type="project" value="UniProtKB-UniRule"/>
</dbReference>
<comment type="PTM">
    <text evidence="7">Carboxylation is probably crucial for Mg(2+) binding and, consequently, for the gamma-phosphate positioning of ATP.</text>
</comment>
<dbReference type="GO" id="GO:0005524">
    <property type="term" value="F:ATP binding"/>
    <property type="evidence" value="ECO:0007669"/>
    <property type="project" value="UniProtKB-UniRule"/>
</dbReference>